<keyword evidence="4" id="KW-0472">Membrane</keyword>
<sequence length="589" mass="62648">MICSESRAERLSVRAALAFPIVYVSAAAVLSMALACSPAFGQTASQITQPSYAPPQTRQPGGISLPATTGLDTPAGAERLFVTLDGIDVENGFPELAAAGKEVEARLKGRKVSGSDLFAAARDLEAAYARAGYLLVRVSLPPQTIRDGARLRMVVTDGYVEAIDVSALPSNARMRIRNLLAPLVGARRVKRQELEKRLLLADDTPGVVLNSTLKPGAKPGSTLLVIGGRYDPVTTDLSLDNSLSEDLGRYVFGIGTQFNSVFGLGEQIYLRIGGYPDDDLFGADPRNRQMSAGFILPLGLDGLSLNVEATDTKTNPDSEMGYRLSDHYERLSLRLNYDWLRSRDLNLSSSLALDVANERQTIVLGSSESPFNEDRLRVLRLGQSLDAETPWGASLRGAVTASFGLDALGARQATFDLPMTRYGAEPDFQKMDVRWSYSQSVMDGRLLLSIDGRAQTSFGQALAASEQLGLGGPDGLSAYDSGTLEGDSGIVSRAELAFPLAFSPLADKTALGGAFTPYVFASGGSAVLHKPTALESEIVRAAVFGVGFRAALGQIAGPGAASFSLEYAHGSDSDGGREDRITLRFVGSF</sequence>
<feature type="domain" description="Haemolysin activator HlyB C-terminal" evidence="5">
    <location>
        <begin position="222"/>
        <end position="539"/>
    </location>
</feature>
<dbReference type="PANTHER" id="PTHR34597">
    <property type="entry name" value="SLR1661 PROTEIN"/>
    <property type="match status" value="1"/>
</dbReference>
<name>A0ABV0M4Y6_9HYPH</name>
<dbReference type="PANTHER" id="PTHR34597:SF6">
    <property type="entry name" value="BLR6126 PROTEIN"/>
    <property type="match status" value="1"/>
</dbReference>
<evidence type="ECO:0000259" key="5">
    <source>
        <dbReference type="Pfam" id="PF03865"/>
    </source>
</evidence>
<evidence type="ECO:0000313" key="8">
    <source>
        <dbReference type="Proteomes" id="UP001496627"/>
    </source>
</evidence>
<dbReference type="InterPro" id="IPR005565">
    <property type="entry name" value="Hemolysn_activator_HlyB_C"/>
</dbReference>
<reference evidence="7 8" key="1">
    <citation type="submission" date="2024-05" db="EMBL/GenBank/DDBJ databases">
        <title>Neorhizobium sp. Rsf11, a plant growth promoting and heavy metal resistant PAH-degrader.</title>
        <authorList>
            <person name="Golubev S.N."/>
            <person name="Muratova A.Y."/>
            <person name="Markelova M.I."/>
        </authorList>
    </citation>
    <scope>NUCLEOTIDE SEQUENCE [LARGE SCALE GENOMIC DNA]</scope>
    <source>
        <strain evidence="7 8">Rsf11</strain>
    </source>
</reference>
<dbReference type="Gene3D" id="3.10.20.310">
    <property type="entry name" value="membrane protein fhac"/>
    <property type="match status" value="1"/>
</dbReference>
<dbReference type="InterPro" id="IPR051544">
    <property type="entry name" value="TPS_OM_transporter"/>
</dbReference>
<keyword evidence="2 4" id="KW-0812">Transmembrane</keyword>
<protein>
    <submittedName>
        <fullName evidence="7">ShlB/FhaC/HecB family hemolysin secretion/activation protein</fullName>
    </submittedName>
</protein>
<comment type="caution">
    <text evidence="7">The sequence shown here is derived from an EMBL/GenBank/DDBJ whole genome shotgun (WGS) entry which is preliminary data.</text>
</comment>
<dbReference type="Pfam" id="PF03865">
    <property type="entry name" value="ShlB"/>
    <property type="match status" value="1"/>
</dbReference>
<keyword evidence="8" id="KW-1185">Reference proteome</keyword>
<organism evidence="7 8">
    <name type="scientific">Neorhizobium phenanthreniclasticum</name>
    <dbReference type="NCBI Taxonomy" id="3157917"/>
    <lineage>
        <taxon>Bacteria</taxon>
        <taxon>Pseudomonadati</taxon>
        <taxon>Pseudomonadota</taxon>
        <taxon>Alphaproteobacteria</taxon>
        <taxon>Hyphomicrobiales</taxon>
        <taxon>Rhizobiaceae</taxon>
        <taxon>Rhizobium/Agrobacterium group</taxon>
        <taxon>Neorhizobium</taxon>
    </lineage>
</organism>
<dbReference type="Proteomes" id="UP001496627">
    <property type="component" value="Unassembled WGS sequence"/>
</dbReference>
<dbReference type="RefSeq" id="WP_227704186.1">
    <property type="nucleotide sequence ID" value="NZ_JBEAAL010000008.1"/>
</dbReference>
<proteinExistence type="predicted"/>
<evidence type="ECO:0000259" key="6">
    <source>
        <dbReference type="Pfam" id="PF08479"/>
    </source>
</evidence>
<feature type="domain" description="Polypeptide-transport-associated ShlB-type" evidence="6">
    <location>
        <begin position="103"/>
        <end position="158"/>
    </location>
</feature>
<dbReference type="Gene3D" id="2.40.160.50">
    <property type="entry name" value="membrane protein fhac: a member of the omp85/tpsb transporter family"/>
    <property type="match status" value="1"/>
</dbReference>
<gene>
    <name evidence="7" type="ORF">ABK249_13855</name>
</gene>
<keyword evidence="4" id="KW-1133">Transmembrane helix</keyword>
<dbReference type="InterPro" id="IPR013686">
    <property type="entry name" value="Polypept-transport_assoc_ShlB"/>
</dbReference>
<keyword evidence="3" id="KW-0998">Cell outer membrane</keyword>
<evidence type="ECO:0000313" key="7">
    <source>
        <dbReference type="EMBL" id="MEQ1406024.1"/>
    </source>
</evidence>
<evidence type="ECO:0000256" key="2">
    <source>
        <dbReference type="ARBA" id="ARBA00022692"/>
    </source>
</evidence>
<dbReference type="Pfam" id="PF08479">
    <property type="entry name" value="POTRA_2"/>
    <property type="match status" value="1"/>
</dbReference>
<evidence type="ECO:0000256" key="1">
    <source>
        <dbReference type="ARBA" id="ARBA00022452"/>
    </source>
</evidence>
<accession>A0ABV0M4Y6</accession>
<feature type="transmembrane region" description="Helical" evidence="4">
    <location>
        <begin position="12"/>
        <end position="35"/>
    </location>
</feature>
<evidence type="ECO:0000256" key="3">
    <source>
        <dbReference type="ARBA" id="ARBA00023237"/>
    </source>
</evidence>
<keyword evidence="1" id="KW-1134">Transmembrane beta strand</keyword>
<dbReference type="EMBL" id="JBEAAL010000008">
    <property type="protein sequence ID" value="MEQ1406024.1"/>
    <property type="molecule type" value="Genomic_DNA"/>
</dbReference>
<evidence type="ECO:0000256" key="4">
    <source>
        <dbReference type="SAM" id="Phobius"/>
    </source>
</evidence>